<evidence type="ECO:0000259" key="4">
    <source>
        <dbReference type="PROSITE" id="PS51371"/>
    </source>
</evidence>
<feature type="domain" description="EAL" evidence="2">
    <location>
        <begin position="1"/>
        <end position="241"/>
    </location>
</feature>
<dbReference type="PANTHER" id="PTHR33121">
    <property type="entry name" value="CYCLIC DI-GMP PHOSPHODIESTERASE PDEF"/>
    <property type="match status" value="1"/>
</dbReference>
<dbReference type="GO" id="GO:0071111">
    <property type="term" value="F:cyclic-guanylate-specific phosphodiesterase activity"/>
    <property type="evidence" value="ECO:0007669"/>
    <property type="project" value="InterPro"/>
</dbReference>
<dbReference type="Pfam" id="PF00563">
    <property type="entry name" value="EAL"/>
    <property type="match status" value="1"/>
</dbReference>
<dbReference type="AlphaFoldDB" id="A0A432WT04"/>
<keyword evidence="6" id="KW-1185">Reference proteome</keyword>
<dbReference type="EMBL" id="PIPP01000003">
    <property type="protein sequence ID" value="RUO36868.1"/>
    <property type="molecule type" value="Genomic_DNA"/>
</dbReference>
<evidence type="ECO:0000259" key="3">
    <source>
        <dbReference type="PROSITE" id="PS50887"/>
    </source>
</evidence>
<dbReference type="SUPFAM" id="SSF55073">
    <property type="entry name" value="Nucleotide cyclase"/>
    <property type="match status" value="1"/>
</dbReference>
<dbReference type="SMART" id="SM00052">
    <property type="entry name" value="EAL"/>
    <property type="match status" value="1"/>
</dbReference>
<dbReference type="PANTHER" id="PTHR33121:SF76">
    <property type="entry name" value="SIGNALING PROTEIN"/>
    <property type="match status" value="1"/>
</dbReference>
<dbReference type="Pfam" id="PF00571">
    <property type="entry name" value="CBS"/>
    <property type="match status" value="1"/>
</dbReference>
<dbReference type="PROSITE" id="PS50883">
    <property type="entry name" value="EAL"/>
    <property type="match status" value="1"/>
</dbReference>
<reference evidence="6" key="1">
    <citation type="journal article" date="2018" name="Front. Microbiol.">
        <title>Genome-Based Analysis Reveals the Taxonomy and Diversity of the Family Idiomarinaceae.</title>
        <authorList>
            <person name="Liu Y."/>
            <person name="Lai Q."/>
            <person name="Shao Z."/>
        </authorList>
    </citation>
    <scope>NUCLEOTIDE SEQUENCE [LARGE SCALE GENOMIC DNA]</scope>
    <source>
        <strain evidence="6">AIS</strain>
    </source>
</reference>
<dbReference type="Proteomes" id="UP000286934">
    <property type="component" value="Unassembled WGS sequence"/>
</dbReference>
<dbReference type="InterPro" id="IPR043128">
    <property type="entry name" value="Rev_trsase/Diguanyl_cyclase"/>
</dbReference>
<dbReference type="InterPro" id="IPR050706">
    <property type="entry name" value="Cyclic-di-GMP_PDE-like"/>
</dbReference>
<dbReference type="SUPFAM" id="SSF54631">
    <property type="entry name" value="CBS-domain pair"/>
    <property type="match status" value="1"/>
</dbReference>
<dbReference type="InterPro" id="IPR046342">
    <property type="entry name" value="CBS_dom_sf"/>
</dbReference>
<sequence>MLENAIDTGSLFSVYQPIVDTYRGAIIGNESLIRGPRDSAFELPAAIFSAADELGIRRGLECYCLRSAVGSYQKSEFNGLLFININPNFLSNDDVFRELAALQKNSSTPIVLELSEQHPVENILQLKKATNRLRNLGFRFAIDDLGAGHSSMMLWAEIRPEFIKIDRYFISEIHKNPYKREFVQHIVTLAKNLHATVIAEGIETIQELRQLQKIGIFAMQGFLIGRPALQPLNTELLEALLAEENHLDRYNSLHALVEDTTVVTSSRRISDILDYFQQNNRLVAIPVVDNEQITGIIRRGQFMELMSSNFGRALYASKPVSLVMQTNGLIIDINAPLEQASALLTEHEDTLDQHVLLIQKNGKYCGVIAVPSLLRRITEFRIQNARYANPLTLLPGNVPINQQIDLHITNQHAFFVLYFDLNNFKPYNDIYGYHQGDTVIQWFAQMLHEVFTEQNYFVGHVGGDDFIVIGDKNFNKQLLDVLKNKFLEEIQGFYRQEHLESNTILARARNGRFQNFPILDYSVGIVEVSPNSIFSHQEVSSLAADLKRKAKANPKGIAQCKTTSADTPTVRKAMN</sequence>
<dbReference type="InterPro" id="IPR000160">
    <property type="entry name" value="GGDEF_dom"/>
</dbReference>
<evidence type="ECO:0000313" key="6">
    <source>
        <dbReference type="Proteomes" id="UP000286934"/>
    </source>
</evidence>
<accession>A0A432WT04</accession>
<proteinExistence type="predicted"/>
<dbReference type="OrthoDB" id="1673646at2"/>
<dbReference type="PROSITE" id="PS50887">
    <property type="entry name" value="GGDEF"/>
    <property type="match status" value="1"/>
</dbReference>
<evidence type="ECO:0000259" key="2">
    <source>
        <dbReference type="PROSITE" id="PS50883"/>
    </source>
</evidence>
<dbReference type="Gene3D" id="3.30.70.270">
    <property type="match status" value="1"/>
</dbReference>
<dbReference type="Gene3D" id="3.10.580.10">
    <property type="entry name" value="CBS-domain"/>
    <property type="match status" value="1"/>
</dbReference>
<evidence type="ECO:0008006" key="7">
    <source>
        <dbReference type="Google" id="ProtNLM"/>
    </source>
</evidence>
<dbReference type="SUPFAM" id="SSF141868">
    <property type="entry name" value="EAL domain-like"/>
    <property type="match status" value="1"/>
</dbReference>
<dbReference type="SMART" id="SM00267">
    <property type="entry name" value="GGDEF"/>
    <property type="match status" value="1"/>
</dbReference>
<feature type="domain" description="CBS" evidence="4">
    <location>
        <begin position="256"/>
        <end position="314"/>
    </location>
</feature>
<dbReference type="CDD" id="cd01948">
    <property type="entry name" value="EAL"/>
    <property type="match status" value="1"/>
</dbReference>
<feature type="domain" description="GGDEF" evidence="3">
    <location>
        <begin position="412"/>
        <end position="565"/>
    </location>
</feature>
<dbReference type="Gene3D" id="3.20.20.450">
    <property type="entry name" value="EAL domain"/>
    <property type="match status" value="1"/>
</dbReference>
<comment type="caution">
    <text evidence="5">The sequence shown here is derived from an EMBL/GenBank/DDBJ whole genome shotgun (WGS) entry which is preliminary data.</text>
</comment>
<dbReference type="InterPro" id="IPR035919">
    <property type="entry name" value="EAL_sf"/>
</dbReference>
<evidence type="ECO:0000313" key="5">
    <source>
        <dbReference type="EMBL" id="RUO36868.1"/>
    </source>
</evidence>
<evidence type="ECO:0000256" key="1">
    <source>
        <dbReference type="PROSITE-ProRule" id="PRU00703"/>
    </source>
</evidence>
<gene>
    <name evidence="5" type="ORF">CWE13_08455</name>
</gene>
<dbReference type="PROSITE" id="PS51371">
    <property type="entry name" value="CBS"/>
    <property type="match status" value="1"/>
</dbReference>
<dbReference type="InterPro" id="IPR000644">
    <property type="entry name" value="CBS_dom"/>
</dbReference>
<dbReference type="InterPro" id="IPR001633">
    <property type="entry name" value="EAL_dom"/>
</dbReference>
<protein>
    <recommendedName>
        <fullName evidence="7">GGDEF domain-containing protein</fullName>
    </recommendedName>
</protein>
<dbReference type="NCBIfam" id="TIGR00254">
    <property type="entry name" value="GGDEF"/>
    <property type="match status" value="1"/>
</dbReference>
<name>A0A432WT04_9GAMM</name>
<dbReference type="InterPro" id="IPR029787">
    <property type="entry name" value="Nucleotide_cyclase"/>
</dbReference>
<dbReference type="RefSeq" id="WP_126807690.1">
    <property type="nucleotide sequence ID" value="NZ_PIPP01000003.1"/>
</dbReference>
<dbReference type="Pfam" id="PF00990">
    <property type="entry name" value="GGDEF"/>
    <property type="match status" value="1"/>
</dbReference>
<organism evidence="5 6">
    <name type="scientific">Aliidiomarina shirensis</name>
    <dbReference type="NCBI Taxonomy" id="1048642"/>
    <lineage>
        <taxon>Bacteria</taxon>
        <taxon>Pseudomonadati</taxon>
        <taxon>Pseudomonadota</taxon>
        <taxon>Gammaproteobacteria</taxon>
        <taxon>Alteromonadales</taxon>
        <taxon>Idiomarinaceae</taxon>
        <taxon>Aliidiomarina</taxon>
    </lineage>
</organism>
<keyword evidence="1" id="KW-0129">CBS domain</keyword>